<dbReference type="EMBL" id="JACGCI010000004">
    <property type="protein sequence ID" value="KAF6764222.1"/>
    <property type="molecule type" value="Genomic_DNA"/>
</dbReference>
<dbReference type="PROSITE" id="PS50404">
    <property type="entry name" value="GST_NTER"/>
    <property type="match status" value="1"/>
</dbReference>
<dbReference type="Proteomes" id="UP000521943">
    <property type="component" value="Unassembled WGS sequence"/>
</dbReference>
<dbReference type="Gene3D" id="3.40.30.10">
    <property type="entry name" value="Glutaredoxin"/>
    <property type="match status" value="1"/>
</dbReference>
<dbReference type="OrthoDB" id="4951845at2759"/>
<dbReference type="InterPro" id="IPR036282">
    <property type="entry name" value="Glutathione-S-Trfase_C_sf"/>
</dbReference>
<dbReference type="InterPro" id="IPR054416">
    <property type="entry name" value="GST_UstS-like_C"/>
</dbReference>
<dbReference type="PANTHER" id="PTHR44051">
    <property type="entry name" value="GLUTATHIONE S-TRANSFERASE-RELATED"/>
    <property type="match status" value="1"/>
</dbReference>
<evidence type="ECO:0000259" key="2">
    <source>
        <dbReference type="PROSITE" id="PS50404"/>
    </source>
</evidence>
<reference evidence="3 4" key="1">
    <citation type="submission" date="2020-07" db="EMBL/GenBank/DDBJ databases">
        <title>Comparative genomics of pyrophilous fungi reveals a link between fire events and developmental genes.</title>
        <authorList>
            <consortium name="DOE Joint Genome Institute"/>
            <person name="Steindorff A.S."/>
            <person name="Carver A."/>
            <person name="Calhoun S."/>
            <person name="Stillman K."/>
            <person name="Liu H."/>
            <person name="Lipzen A."/>
            <person name="Pangilinan J."/>
            <person name="Labutti K."/>
            <person name="Bruns T.D."/>
            <person name="Grigoriev I.V."/>
        </authorList>
    </citation>
    <scope>NUCLEOTIDE SEQUENCE [LARGE SCALE GENOMIC DNA]</scope>
    <source>
        <strain evidence="3 4">CBS 144469</strain>
    </source>
</reference>
<organism evidence="3 4">
    <name type="scientific">Ephemerocybe angulata</name>
    <dbReference type="NCBI Taxonomy" id="980116"/>
    <lineage>
        <taxon>Eukaryota</taxon>
        <taxon>Fungi</taxon>
        <taxon>Dikarya</taxon>
        <taxon>Basidiomycota</taxon>
        <taxon>Agaricomycotina</taxon>
        <taxon>Agaricomycetes</taxon>
        <taxon>Agaricomycetidae</taxon>
        <taxon>Agaricales</taxon>
        <taxon>Agaricineae</taxon>
        <taxon>Psathyrellaceae</taxon>
        <taxon>Ephemerocybe</taxon>
    </lineage>
</organism>
<name>A0A8H6MGU9_9AGAR</name>
<gene>
    <name evidence="3" type="ORF">DFP72DRAFT_1059224</name>
</gene>
<sequence>MAAPGSISNYTLNMITLYDFETKLPGKALSPFGWKIRFALNIKGLQHKTHWISFSRIAGQLQELGLPRSSTVPNNYGTYHTVPALSDTSTGAKISDSKLILKYLDETYPNTPQLYVRPPGNAEFEALMAEAFALPFAMMRPIWIVTSPKIVLEGLDGADAARYRPRVEAALGMAPEEFIKDEESKERYVREAREAFGVADEWLGKAKKVYGGRWALGHEITMADIEIGSALAFTASILGEEDELWKKITREWDEGRWGEYWGQIKEYTKLGERVVSEE</sequence>
<protein>
    <recommendedName>
        <fullName evidence="2">GST N-terminal domain-containing protein</fullName>
    </recommendedName>
</protein>
<dbReference type="SUPFAM" id="SSF47616">
    <property type="entry name" value="GST C-terminal domain-like"/>
    <property type="match status" value="1"/>
</dbReference>
<proteinExistence type="inferred from homology"/>
<evidence type="ECO:0000313" key="4">
    <source>
        <dbReference type="Proteomes" id="UP000521943"/>
    </source>
</evidence>
<keyword evidence="4" id="KW-1185">Reference proteome</keyword>
<dbReference type="InterPro" id="IPR036249">
    <property type="entry name" value="Thioredoxin-like_sf"/>
</dbReference>
<dbReference type="Pfam" id="PF13417">
    <property type="entry name" value="GST_N_3"/>
    <property type="match status" value="1"/>
</dbReference>
<accession>A0A8H6MGU9</accession>
<dbReference type="AlphaFoldDB" id="A0A8H6MGU9"/>
<dbReference type="Pfam" id="PF22041">
    <property type="entry name" value="GST_C_7"/>
    <property type="match status" value="1"/>
</dbReference>
<dbReference type="Gene3D" id="1.20.1050.10">
    <property type="match status" value="1"/>
</dbReference>
<feature type="domain" description="GST N-terminal" evidence="2">
    <location>
        <begin position="20"/>
        <end position="112"/>
    </location>
</feature>
<evidence type="ECO:0000256" key="1">
    <source>
        <dbReference type="ARBA" id="ARBA00007409"/>
    </source>
</evidence>
<dbReference type="PANTHER" id="PTHR44051:SF8">
    <property type="entry name" value="GLUTATHIONE S-TRANSFERASE GSTA"/>
    <property type="match status" value="1"/>
</dbReference>
<dbReference type="SUPFAM" id="SSF52833">
    <property type="entry name" value="Thioredoxin-like"/>
    <property type="match status" value="1"/>
</dbReference>
<dbReference type="InterPro" id="IPR004045">
    <property type="entry name" value="Glutathione_S-Trfase_N"/>
</dbReference>
<comment type="similarity">
    <text evidence="1">Belongs to the GST superfamily.</text>
</comment>
<evidence type="ECO:0000313" key="3">
    <source>
        <dbReference type="EMBL" id="KAF6764222.1"/>
    </source>
</evidence>
<comment type="caution">
    <text evidence="3">The sequence shown here is derived from an EMBL/GenBank/DDBJ whole genome shotgun (WGS) entry which is preliminary data.</text>
</comment>